<evidence type="ECO:0000256" key="4">
    <source>
        <dbReference type="ARBA" id="ARBA00074355"/>
    </source>
</evidence>
<comment type="caution">
    <text evidence="8">The sequence shown here is derived from an EMBL/GenBank/DDBJ whole genome shotgun (WGS) entry which is preliminary data.</text>
</comment>
<sequence length="899" mass="98657">MAAHASELEIAKKNLTDAIGDNVKHYWANLKLWFKQKISKEEFDLEARRLLAQDNVHVHNDFLLAILTRCQIIVSTSEGTSSLQWTGGSASKPGKPNRGKKKFPSVRQKFDHRFQPQNPLQAAQAFSPREAALEDDELRLSAQTLLLPTRGQMEARMMVSAFEMGLDNVSEDAVSTMFCALEVHLKDIITALVSRRKAYRLRDGHFQYAFGSDVTPRPYLKNSLPAYHSVTECPPPSASLPAGPPPQVLPDDAEQQAALLLACSADSLPPPLAPIGVFDLLEALQVQRRVMPSHSMYALNMERILARLWHPSHEELEQDHIHRQHLAGKEGLLSRATQSTDTQHASVRSLGDMSSYYIGVDVGTASVRAALVTRDGLIKHTAEEPIDIWEPCADHYEQSSDDIWSKCCRTVKRVTQDIDVQSVRGIGFDATCSLVALDQHFLPVAVNHTGLRERNVVMWMDHRAAEQASRITATKHRVLQGVGGVMSPEMQPPKLLWLKENLRESCWKEAAHFFDLPDFLSWKATGSLCRSLCTLVCKWTYSPSDGWDDTFWSAIGLEDLMEDSYSKIGQQSCCPGAPVGRGLTAEAAADLGLIQGTAVGASLIDAHAGGLGVMGADVKGHDLPCEDGPVSSRMAVICGTSSCHMAVSTQPLFVPGVWGPYLSAMLPGLWLNEGGQSATGRLVEHVVKGHAAYRQLEEQAERSGKHIHSYLNAHLESMSADAAQLEQLTARLHIWPDFHGNRSPLADQTSRGAVVGLTLSQTLDDLALLYLATLQAIALGTRHIIDAMRAAGHDITTLFLCGGLSKNALFVQTHANTTGLPVVLPAEREAVLLGAAVIGACASSDCSSIQEAMRRMTRIGRVVRPNPELESFYRRKYAVFLRLYDHQKECVALMEAEAV</sequence>
<dbReference type="Pfam" id="PF12767">
    <property type="entry name" value="SAGA-Tad1"/>
    <property type="match status" value="1"/>
</dbReference>
<keyword evidence="3" id="KW-0418">Kinase</keyword>
<feature type="domain" description="Carbohydrate kinase FGGY N-terminal" evidence="6">
    <location>
        <begin position="356"/>
        <end position="608"/>
    </location>
</feature>
<accession>A0AA88PVC9</accession>
<evidence type="ECO:0000256" key="3">
    <source>
        <dbReference type="ARBA" id="ARBA00022777"/>
    </source>
</evidence>
<comment type="similarity">
    <text evidence="1">Belongs to the FGGY kinase family.</text>
</comment>
<dbReference type="Pfam" id="PF00370">
    <property type="entry name" value="FGGY_N"/>
    <property type="match status" value="1"/>
</dbReference>
<dbReference type="InterPro" id="IPR006003">
    <property type="entry name" value="FGGY_RbtK-like"/>
</dbReference>
<dbReference type="AlphaFoldDB" id="A0AA88PVC9"/>
<gene>
    <name evidence="8" type="ORF">Q8A67_009612</name>
</gene>
<dbReference type="InterPro" id="IPR024738">
    <property type="entry name" value="Hfi1/Tada1"/>
</dbReference>
<keyword evidence="9" id="KW-1185">Reference proteome</keyword>
<organism evidence="8 9">
    <name type="scientific">Cirrhinus molitorella</name>
    <name type="common">mud carp</name>
    <dbReference type="NCBI Taxonomy" id="172907"/>
    <lineage>
        <taxon>Eukaryota</taxon>
        <taxon>Metazoa</taxon>
        <taxon>Chordata</taxon>
        <taxon>Craniata</taxon>
        <taxon>Vertebrata</taxon>
        <taxon>Euteleostomi</taxon>
        <taxon>Actinopterygii</taxon>
        <taxon>Neopterygii</taxon>
        <taxon>Teleostei</taxon>
        <taxon>Ostariophysi</taxon>
        <taxon>Cypriniformes</taxon>
        <taxon>Cyprinidae</taxon>
        <taxon>Labeoninae</taxon>
        <taxon>Labeonini</taxon>
        <taxon>Cirrhinus</taxon>
    </lineage>
</organism>
<protein>
    <recommendedName>
        <fullName evidence="4">FGGY carbohydrate kinase domain-containing protein</fullName>
    </recommendedName>
</protein>
<evidence type="ECO:0000313" key="9">
    <source>
        <dbReference type="Proteomes" id="UP001187343"/>
    </source>
</evidence>
<evidence type="ECO:0000256" key="1">
    <source>
        <dbReference type="ARBA" id="ARBA00009156"/>
    </source>
</evidence>
<dbReference type="CDD" id="cd22934">
    <property type="entry name" value="HFD_TADA1"/>
    <property type="match status" value="1"/>
</dbReference>
<evidence type="ECO:0000313" key="8">
    <source>
        <dbReference type="EMBL" id="KAK2901497.1"/>
    </source>
</evidence>
<dbReference type="InterPro" id="IPR043129">
    <property type="entry name" value="ATPase_NBD"/>
</dbReference>
<feature type="domain" description="Carbohydrate kinase FGGY C-terminal" evidence="7">
    <location>
        <begin position="634"/>
        <end position="842"/>
    </location>
</feature>
<dbReference type="PANTHER" id="PTHR43435:SF4">
    <property type="entry name" value="FGGY CARBOHYDRATE KINASE DOMAIN-CONTAINING PROTEIN"/>
    <property type="match status" value="1"/>
</dbReference>
<dbReference type="Gene3D" id="3.30.420.40">
    <property type="match status" value="1"/>
</dbReference>
<dbReference type="PANTHER" id="PTHR43435">
    <property type="entry name" value="RIBULOKINASE"/>
    <property type="match status" value="1"/>
</dbReference>
<dbReference type="GO" id="GO:0019150">
    <property type="term" value="F:D-ribulokinase activity"/>
    <property type="evidence" value="ECO:0007669"/>
    <property type="project" value="TreeGrafter"/>
</dbReference>
<dbReference type="GO" id="GO:0005737">
    <property type="term" value="C:cytoplasm"/>
    <property type="evidence" value="ECO:0007669"/>
    <property type="project" value="TreeGrafter"/>
</dbReference>
<evidence type="ECO:0000256" key="2">
    <source>
        <dbReference type="ARBA" id="ARBA00022679"/>
    </source>
</evidence>
<keyword evidence="2" id="KW-0808">Transferase</keyword>
<reference evidence="8" key="1">
    <citation type="submission" date="2023-08" db="EMBL/GenBank/DDBJ databases">
        <title>Chromosome-level Genome Assembly of mud carp (Cirrhinus molitorella).</title>
        <authorList>
            <person name="Liu H."/>
        </authorList>
    </citation>
    <scope>NUCLEOTIDE SEQUENCE</scope>
    <source>
        <strain evidence="8">Prfri</strain>
        <tissue evidence="8">Muscle</tissue>
    </source>
</reference>
<evidence type="ECO:0000256" key="5">
    <source>
        <dbReference type="SAM" id="MobiDB-lite"/>
    </source>
</evidence>
<dbReference type="NCBIfam" id="TIGR01315">
    <property type="entry name" value="5C_CHO_kinase"/>
    <property type="match status" value="1"/>
</dbReference>
<dbReference type="InterPro" id="IPR018485">
    <property type="entry name" value="FGGY_C"/>
</dbReference>
<evidence type="ECO:0000259" key="6">
    <source>
        <dbReference type="Pfam" id="PF00370"/>
    </source>
</evidence>
<name>A0AA88PVC9_9TELE</name>
<feature type="region of interest" description="Disordered" evidence="5">
    <location>
        <begin position="81"/>
        <end position="103"/>
    </location>
</feature>
<dbReference type="EMBL" id="JAUYZG010000008">
    <property type="protein sequence ID" value="KAK2901497.1"/>
    <property type="molecule type" value="Genomic_DNA"/>
</dbReference>
<dbReference type="InterPro" id="IPR018484">
    <property type="entry name" value="FGGY_N"/>
</dbReference>
<dbReference type="SUPFAM" id="SSF53067">
    <property type="entry name" value="Actin-like ATPase domain"/>
    <property type="match status" value="2"/>
</dbReference>
<dbReference type="Proteomes" id="UP001187343">
    <property type="component" value="Unassembled WGS sequence"/>
</dbReference>
<dbReference type="Gene3D" id="1.20.58.2240">
    <property type="match status" value="1"/>
</dbReference>
<proteinExistence type="inferred from homology"/>
<evidence type="ECO:0000259" key="7">
    <source>
        <dbReference type="Pfam" id="PF02782"/>
    </source>
</evidence>
<dbReference type="FunFam" id="3.30.420.40:FF:000101">
    <property type="entry name" value="FGGY carbohydrate kinase domain-containing protein"/>
    <property type="match status" value="1"/>
</dbReference>
<dbReference type="CDD" id="cd07782">
    <property type="entry name" value="ASKHA_NBD_FGGY_D-RBK"/>
    <property type="match status" value="1"/>
</dbReference>
<dbReference type="Pfam" id="PF02782">
    <property type="entry name" value="FGGY_C"/>
    <property type="match status" value="1"/>
</dbReference>
<dbReference type="GO" id="GO:0070461">
    <property type="term" value="C:SAGA-type complex"/>
    <property type="evidence" value="ECO:0007669"/>
    <property type="project" value="InterPro"/>
</dbReference>
<dbReference type="GO" id="GO:0019321">
    <property type="term" value="P:pentose metabolic process"/>
    <property type="evidence" value="ECO:0007669"/>
    <property type="project" value="TreeGrafter"/>
</dbReference>